<evidence type="ECO:0000313" key="8">
    <source>
        <dbReference type="Proteomes" id="UP000663852"/>
    </source>
</evidence>
<dbReference type="SMART" id="SM00326">
    <property type="entry name" value="SH3"/>
    <property type="match status" value="1"/>
</dbReference>
<dbReference type="InterPro" id="IPR004148">
    <property type="entry name" value="BAR_dom"/>
</dbReference>
<reference evidence="5" key="1">
    <citation type="submission" date="2021-02" db="EMBL/GenBank/DDBJ databases">
        <authorList>
            <person name="Nowell W R."/>
        </authorList>
    </citation>
    <scope>NUCLEOTIDE SEQUENCE</scope>
</reference>
<evidence type="ECO:0000259" key="3">
    <source>
        <dbReference type="PROSITE" id="PS50002"/>
    </source>
</evidence>
<evidence type="ECO:0000313" key="6">
    <source>
        <dbReference type="EMBL" id="CAF0914155.1"/>
    </source>
</evidence>
<feature type="domain" description="SH3" evidence="3">
    <location>
        <begin position="283"/>
        <end position="350"/>
    </location>
</feature>
<dbReference type="InterPro" id="IPR036028">
    <property type="entry name" value="SH3-like_dom_sf"/>
</dbReference>
<dbReference type="Gene3D" id="1.20.1270.60">
    <property type="entry name" value="Arfaptin homology (AH) domain/BAR domain"/>
    <property type="match status" value="1"/>
</dbReference>
<comment type="caution">
    <text evidence="5">The sequence shown here is derived from an EMBL/GenBank/DDBJ whole genome shotgun (WGS) entry which is preliminary data.</text>
</comment>
<dbReference type="PROSITE" id="PS50002">
    <property type="entry name" value="SH3"/>
    <property type="match status" value="1"/>
</dbReference>
<dbReference type="Gene3D" id="2.30.30.40">
    <property type="entry name" value="SH3 Domains"/>
    <property type="match status" value="1"/>
</dbReference>
<proteinExistence type="predicted"/>
<sequence>MNFNLKAAGTLFSRAKQFTEEKLGQVTDRTEYDDHFEQLLARADRTKLWTERLTSHVEAVLQPNPNERLEDFILTKLDQRSLNKPNIYEQLGHCMCEAGNDFGPSTQYGSTLIKCGQCHQKLGIAHKEFIHSAAAGFMQPLKSFLDGEMRSLTKERRTLEMKRLDLDAARSKQKKAKAMNSNVPMAMADSSDTELRHAQTEFDRQLEITRLLLDSLNNSHNHHLRCLHDLIESELQYHQQTVQILEDLRKQLGVSKSTSNSSSVATAATAAAAAAVPPPRATPPLRTATVKFDYDASDSAELSVLAKETVNIILDDNEKLSEDAEWITVERPTTKERGRVPRGYLRIDSLS</sequence>
<keyword evidence="1 2" id="KW-0728">SH3 domain</keyword>
<dbReference type="InterPro" id="IPR027267">
    <property type="entry name" value="AH/BAR_dom_sf"/>
</dbReference>
<organism evidence="5 8">
    <name type="scientific">Adineta ricciae</name>
    <name type="common">Rotifer</name>
    <dbReference type="NCBI Taxonomy" id="249248"/>
    <lineage>
        <taxon>Eukaryota</taxon>
        <taxon>Metazoa</taxon>
        <taxon>Spiralia</taxon>
        <taxon>Gnathifera</taxon>
        <taxon>Rotifera</taxon>
        <taxon>Eurotatoria</taxon>
        <taxon>Bdelloidea</taxon>
        <taxon>Adinetida</taxon>
        <taxon>Adinetidae</taxon>
        <taxon>Adineta</taxon>
    </lineage>
</organism>
<keyword evidence="7" id="KW-1185">Reference proteome</keyword>
<dbReference type="GO" id="GO:0005737">
    <property type="term" value="C:cytoplasm"/>
    <property type="evidence" value="ECO:0007669"/>
    <property type="project" value="InterPro"/>
</dbReference>
<dbReference type="InterPro" id="IPR001452">
    <property type="entry name" value="SH3_domain"/>
</dbReference>
<dbReference type="Pfam" id="PF03114">
    <property type="entry name" value="BAR"/>
    <property type="match status" value="1"/>
</dbReference>
<dbReference type="Proteomes" id="UP000663828">
    <property type="component" value="Unassembled WGS sequence"/>
</dbReference>
<dbReference type="PROSITE" id="PS51021">
    <property type="entry name" value="BAR"/>
    <property type="match status" value="1"/>
</dbReference>
<dbReference type="OrthoDB" id="14167at2759"/>
<dbReference type="EMBL" id="CAJNOR010000437">
    <property type="protein sequence ID" value="CAF0914155.1"/>
    <property type="molecule type" value="Genomic_DNA"/>
</dbReference>
<evidence type="ECO:0000256" key="1">
    <source>
        <dbReference type="ARBA" id="ARBA00022443"/>
    </source>
</evidence>
<evidence type="ECO:0008006" key="9">
    <source>
        <dbReference type="Google" id="ProtNLM"/>
    </source>
</evidence>
<name>A0A813Y7V7_ADIRI</name>
<accession>A0A813Y7V7</accession>
<evidence type="ECO:0000313" key="5">
    <source>
        <dbReference type="EMBL" id="CAF0879744.1"/>
    </source>
</evidence>
<dbReference type="EMBL" id="CAJNOJ010000028">
    <property type="protein sequence ID" value="CAF0879744.1"/>
    <property type="molecule type" value="Genomic_DNA"/>
</dbReference>
<dbReference type="SUPFAM" id="SSF103657">
    <property type="entry name" value="BAR/IMD domain-like"/>
    <property type="match status" value="1"/>
</dbReference>
<evidence type="ECO:0000259" key="4">
    <source>
        <dbReference type="PROSITE" id="PS51021"/>
    </source>
</evidence>
<evidence type="ECO:0000313" key="7">
    <source>
        <dbReference type="Proteomes" id="UP000663828"/>
    </source>
</evidence>
<protein>
    <recommendedName>
        <fullName evidence="9">Endophilin-A</fullName>
    </recommendedName>
</protein>
<dbReference type="SMART" id="SM00721">
    <property type="entry name" value="BAR"/>
    <property type="match status" value="1"/>
</dbReference>
<dbReference type="Proteomes" id="UP000663852">
    <property type="component" value="Unassembled WGS sequence"/>
</dbReference>
<feature type="domain" description="BAR" evidence="4">
    <location>
        <begin position="21"/>
        <end position="261"/>
    </location>
</feature>
<dbReference type="SUPFAM" id="SSF50044">
    <property type="entry name" value="SH3-domain"/>
    <property type="match status" value="1"/>
</dbReference>
<gene>
    <name evidence="5" type="ORF">EDS130_LOCUS8727</name>
    <name evidence="6" type="ORF">XAT740_LOCUS8688</name>
</gene>
<dbReference type="AlphaFoldDB" id="A0A813Y7V7"/>
<evidence type="ECO:0000256" key="2">
    <source>
        <dbReference type="PROSITE-ProRule" id="PRU00192"/>
    </source>
</evidence>